<dbReference type="InterPro" id="IPR021617">
    <property type="entry name" value="DUF3231"/>
</dbReference>
<evidence type="ECO:0000313" key="3">
    <source>
        <dbReference type="Proteomes" id="UP000265801"/>
    </source>
</evidence>
<feature type="transmembrane region" description="Helical" evidence="1">
    <location>
        <begin position="271"/>
        <end position="289"/>
    </location>
</feature>
<accession>A0A3A1R3K4</accession>
<evidence type="ECO:0000313" key="2">
    <source>
        <dbReference type="EMBL" id="RIW37305.1"/>
    </source>
</evidence>
<proteinExistence type="predicted"/>
<protein>
    <submittedName>
        <fullName evidence="2">DUF3231 family protein</fullName>
    </submittedName>
</protein>
<name>A0A3A1R3K4_9BACI</name>
<dbReference type="InterPro" id="IPR012347">
    <property type="entry name" value="Ferritin-like"/>
</dbReference>
<organism evidence="2 3">
    <name type="scientific">Bacillus salacetis</name>
    <dbReference type="NCBI Taxonomy" id="2315464"/>
    <lineage>
        <taxon>Bacteria</taxon>
        <taxon>Bacillati</taxon>
        <taxon>Bacillota</taxon>
        <taxon>Bacilli</taxon>
        <taxon>Bacillales</taxon>
        <taxon>Bacillaceae</taxon>
        <taxon>Bacillus</taxon>
    </lineage>
</organism>
<evidence type="ECO:0000256" key="1">
    <source>
        <dbReference type="SAM" id="Phobius"/>
    </source>
</evidence>
<dbReference type="Pfam" id="PF11553">
    <property type="entry name" value="DUF3231"/>
    <property type="match status" value="2"/>
</dbReference>
<comment type="caution">
    <text evidence="2">The sequence shown here is derived from an EMBL/GenBank/DDBJ whole genome shotgun (WGS) entry which is preliminary data.</text>
</comment>
<gene>
    <name evidence="2" type="ORF">D3H55_04505</name>
</gene>
<sequence>MLEVMFLKETNHLVSLSSAEIANLWTQYINDSLSICILSHAVTKVEDAEIKEILEQAIGMAKSHLPIIEGFFKEKSIPVPKGFSIEDDVNMSAPALFTDQFLLVYMHVMTLHGMTGYAGAVGSSARNDQIEYFLDCNVGAMKLYQKILEMMLKKGIYSRPPNIHIPEKVDMVDNQRYLAGWFGKKRPLNAAEISGISYNMQKTVVKVTLEIGFSQVSRSKSIQKYFLRGKEMCEKHFSILRSTLQKEDLSSPPTFASEVTDSITPPYSEKLMLNHIVLLVSAAIGFYGAGLSVSQRRDLAAEYTRLLAEMGLYANEGAQLLIENGWLEQPPLAHDRDELARRK</sequence>
<keyword evidence="1" id="KW-1133">Transmembrane helix</keyword>
<dbReference type="Proteomes" id="UP000265801">
    <property type="component" value="Unassembled WGS sequence"/>
</dbReference>
<dbReference type="OrthoDB" id="1675670at2"/>
<reference evidence="2 3" key="1">
    <citation type="submission" date="2018-09" db="EMBL/GenBank/DDBJ databases">
        <title>Bacillus saliacetes sp. nov., isolated from Thai shrimp paste (Ka-pi).</title>
        <authorList>
            <person name="Daroonpunt R."/>
            <person name="Tanasupawat S."/>
            <person name="Yiamsombut S."/>
        </authorList>
    </citation>
    <scope>NUCLEOTIDE SEQUENCE [LARGE SCALE GENOMIC DNA]</scope>
    <source>
        <strain evidence="2 3">SKP7-4</strain>
    </source>
</reference>
<dbReference type="Gene3D" id="1.20.1260.10">
    <property type="match status" value="2"/>
</dbReference>
<keyword evidence="1" id="KW-0472">Membrane</keyword>
<keyword evidence="3" id="KW-1185">Reference proteome</keyword>
<dbReference type="AlphaFoldDB" id="A0A3A1R3K4"/>
<keyword evidence="1" id="KW-0812">Transmembrane</keyword>
<dbReference type="EMBL" id="QXIR01000004">
    <property type="protein sequence ID" value="RIW37305.1"/>
    <property type="molecule type" value="Genomic_DNA"/>
</dbReference>